<organism evidence="2 3">
    <name type="scientific">Deinococcus yavapaiensis KR-236</name>
    <dbReference type="NCBI Taxonomy" id="694435"/>
    <lineage>
        <taxon>Bacteria</taxon>
        <taxon>Thermotogati</taxon>
        <taxon>Deinococcota</taxon>
        <taxon>Deinococci</taxon>
        <taxon>Deinococcales</taxon>
        <taxon>Deinococcaceae</taxon>
        <taxon>Deinococcus</taxon>
    </lineage>
</organism>
<dbReference type="Gene3D" id="3.40.50.1820">
    <property type="entry name" value="alpha/beta hydrolase"/>
    <property type="match status" value="1"/>
</dbReference>
<dbReference type="Proteomes" id="UP000248326">
    <property type="component" value="Unassembled WGS sequence"/>
</dbReference>
<evidence type="ECO:0000313" key="3">
    <source>
        <dbReference type="Proteomes" id="UP000248326"/>
    </source>
</evidence>
<feature type="domain" description="AB hydrolase-1" evidence="1">
    <location>
        <begin position="59"/>
        <end position="253"/>
    </location>
</feature>
<accession>A0A318S3K3</accession>
<dbReference type="PANTHER" id="PTHR43265">
    <property type="entry name" value="ESTERASE ESTD"/>
    <property type="match status" value="1"/>
</dbReference>
<reference evidence="2 3" key="1">
    <citation type="submission" date="2018-06" db="EMBL/GenBank/DDBJ databases">
        <title>Genomic Encyclopedia of Type Strains, Phase IV (KMG-IV): sequencing the most valuable type-strain genomes for metagenomic binning, comparative biology and taxonomic classification.</title>
        <authorList>
            <person name="Goeker M."/>
        </authorList>
    </citation>
    <scope>NUCLEOTIDE SEQUENCE [LARGE SCALE GENOMIC DNA]</scope>
    <source>
        <strain evidence="2 3">DSM 18048</strain>
    </source>
</reference>
<dbReference type="EMBL" id="QJSX01000010">
    <property type="protein sequence ID" value="PYE53098.1"/>
    <property type="molecule type" value="Genomic_DNA"/>
</dbReference>
<dbReference type="SUPFAM" id="SSF53474">
    <property type="entry name" value="alpha/beta-Hydrolases"/>
    <property type="match status" value="1"/>
</dbReference>
<dbReference type="PANTHER" id="PTHR43265:SF1">
    <property type="entry name" value="ESTERASE ESTD"/>
    <property type="match status" value="1"/>
</dbReference>
<comment type="caution">
    <text evidence="2">The sequence shown here is derived from an EMBL/GenBank/DDBJ whole genome shotgun (WGS) entry which is preliminary data.</text>
</comment>
<evidence type="ECO:0000259" key="1">
    <source>
        <dbReference type="Pfam" id="PF12697"/>
    </source>
</evidence>
<name>A0A318S3K3_9DEIO</name>
<dbReference type="InterPro" id="IPR053145">
    <property type="entry name" value="AB_hydrolase_Est10"/>
</dbReference>
<proteinExistence type="predicted"/>
<keyword evidence="3" id="KW-1185">Reference proteome</keyword>
<gene>
    <name evidence="2" type="ORF">DES52_11082</name>
</gene>
<dbReference type="Pfam" id="PF12697">
    <property type="entry name" value="Abhydrolase_6"/>
    <property type="match status" value="1"/>
</dbReference>
<dbReference type="AlphaFoldDB" id="A0A318S3K3"/>
<dbReference type="InterPro" id="IPR029058">
    <property type="entry name" value="AB_hydrolase_fold"/>
</dbReference>
<dbReference type="InterPro" id="IPR000073">
    <property type="entry name" value="AB_hydrolase_1"/>
</dbReference>
<sequence length="272" mass="29215">MKHAARRGWRVVGTLAPRARARYAPLVEFQVSFVVGGQALYGLLYLPDAPRPPSGHPSVVLLHGYTGNRAGDHRLLPLLARRLSNLGVAALTFDFRGSGESQGDFAEMTVSRELEDVRAAFAFARAHPELDAKRVMLLGFSMGGMVAALAAAEVNAERLVLWAPASPELWLANMPTVDTLPEVIDVNGWPLGRAFLEELPIVNPVGTLTRFSGRVRVVHGEVDAAVPLAVGQAYAEASNAELVVIPGANHTFDSLEAVRALYEATASFLTQS</sequence>
<evidence type="ECO:0000313" key="2">
    <source>
        <dbReference type="EMBL" id="PYE53098.1"/>
    </source>
</evidence>
<protein>
    <recommendedName>
        <fullName evidence="1">AB hydrolase-1 domain-containing protein</fullName>
    </recommendedName>
</protein>
<dbReference type="GO" id="GO:0052689">
    <property type="term" value="F:carboxylic ester hydrolase activity"/>
    <property type="evidence" value="ECO:0007669"/>
    <property type="project" value="TreeGrafter"/>
</dbReference>